<dbReference type="InterPro" id="IPR024185">
    <property type="entry name" value="FTHF_cligase-like_sf"/>
</dbReference>
<dbReference type="Gene3D" id="3.40.50.10420">
    <property type="entry name" value="NagB/RpiA/CoA transferase-like"/>
    <property type="match status" value="1"/>
</dbReference>
<sequence length="294" mass="29544">MRIWRRRSAGSGALPAGPTGPVAAARLGGPAAAARATGPTAAARAEILARVRTALGDRPDPAPVSRDYRLAGQGSASLPAGAAPGTAVQVLIDRLLDYHALVRRLPAATAASSAGPSGLATGGSAEPPSVAGAVAAALAERGVRRLVRPAGLPASWLAELAQLAELPEGVELLDDDPPLSVRDLDAADGVITGCVLAIAETGTIVLDGGPGQGRRALTLIPDYHLVVVREDQIVASVADAIAHLDGAGATRPLTWISGPSATSDIELNRVEGVHGPRTLEVIIVHAAAGQEFGG</sequence>
<accession>A0A0S4QJ84</accession>
<evidence type="ECO:0000313" key="2">
    <source>
        <dbReference type="EMBL" id="CUU55138.1"/>
    </source>
</evidence>
<feature type="domain" description="LUD" evidence="1">
    <location>
        <begin position="183"/>
        <end position="284"/>
    </location>
</feature>
<protein>
    <submittedName>
        <fullName evidence="2">L-lactate dehydrogenase complex protein LldG</fullName>
    </submittedName>
</protein>
<evidence type="ECO:0000313" key="3">
    <source>
        <dbReference type="Proteomes" id="UP000198802"/>
    </source>
</evidence>
<proteinExistence type="predicted"/>
<dbReference type="InterPro" id="IPR003741">
    <property type="entry name" value="LUD_dom"/>
</dbReference>
<keyword evidence="3" id="KW-1185">Reference proteome</keyword>
<dbReference type="EMBL" id="FAOZ01000004">
    <property type="protein sequence ID" value="CUU55138.1"/>
    <property type="molecule type" value="Genomic_DNA"/>
</dbReference>
<dbReference type="Pfam" id="PF02589">
    <property type="entry name" value="LUD_dom"/>
    <property type="match status" value="1"/>
</dbReference>
<dbReference type="AlphaFoldDB" id="A0A0S4QJ84"/>
<dbReference type="InterPro" id="IPR037171">
    <property type="entry name" value="NagB/RpiA_transferase-like"/>
</dbReference>
<dbReference type="PANTHER" id="PTHR43682">
    <property type="entry name" value="LACTATE UTILIZATION PROTEIN C"/>
    <property type="match status" value="1"/>
</dbReference>
<dbReference type="PANTHER" id="PTHR43682:SF1">
    <property type="entry name" value="LACTATE UTILIZATION PROTEIN C"/>
    <property type="match status" value="1"/>
</dbReference>
<gene>
    <name evidence="2" type="ORF">Ga0074812_104219</name>
</gene>
<evidence type="ECO:0000259" key="1">
    <source>
        <dbReference type="Pfam" id="PF02589"/>
    </source>
</evidence>
<dbReference type="SUPFAM" id="SSF100950">
    <property type="entry name" value="NagB/RpiA/CoA transferase-like"/>
    <property type="match status" value="1"/>
</dbReference>
<name>A0A0S4QJ84_9ACTN</name>
<organism evidence="2 3">
    <name type="scientific">Parafrankia irregularis</name>
    <dbReference type="NCBI Taxonomy" id="795642"/>
    <lineage>
        <taxon>Bacteria</taxon>
        <taxon>Bacillati</taxon>
        <taxon>Actinomycetota</taxon>
        <taxon>Actinomycetes</taxon>
        <taxon>Frankiales</taxon>
        <taxon>Frankiaceae</taxon>
        <taxon>Parafrankia</taxon>
    </lineage>
</organism>
<dbReference type="RefSeq" id="WP_091273317.1">
    <property type="nucleotide sequence ID" value="NZ_FAOZ01000004.1"/>
</dbReference>
<dbReference type="Proteomes" id="UP000198802">
    <property type="component" value="Unassembled WGS sequence"/>
</dbReference>
<reference evidence="3" key="1">
    <citation type="submission" date="2015-11" db="EMBL/GenBank/DDBJ databases">
        <authorList>
            <person name="Varghese N."/>
        </authorList>
    </citation>
    <scope>NUCLEOTIDE SEQUENCE [LARGE SCALE GENOMIC DNA]</scope>
    <source>
        <strain evidence="3">DSM 45899</strain>
    </source>
</reference>